<dbReference type="InterPro" id="IPR043128">
    <property type="entry name" value="Rev_trsase/Diguanyl_cyclase"/>
</dbReference>
<keyword evidence="3" id="KW-1185">Reference proteome</keyword>
<evidence type="ECO:0000259" key="1">
    <source>
        <dbReference type="Pfam" id="PF00078"/>
    </source>
</evidence>
<protein>
    <recommendedName>
        <fullName evidence="1">Reverse transcriptase domain-containing protein</fullName>
    </recommendedName>
</protein>
<name>A0A9Q3BXC1_9BASI</name>
<accession>A0A9Q3BXC1</accession>
<dbReference type="InterPro" id="IPR053134">
    <property type="entry name" value="RNA-dir_DNA_polymerase"/>
</dbReference>
<dbReference type="PANTHER" id="PTHR24559:SF444">
    <property type="entry name" value="REVERSE TRANSCRIPTASE DOMAIN-CONTAINING PROTEIN"/>
    <property type="match status" value="1"/>
</dbReference>
<organism evidence="2 3">
    <name type="scientific">Austropuccinia psidii MF-1</name>
    <dbReference type="NCBI Taxonomy" id="1389203"/>
    <lineage>
        <taxon>Eukaryota</taxon>
        <taxon>Fungi</taxon>
        <taxon>Dikarya</taxon>
        <taxon>Basidiomycota</taxon>
        <taxon>Pucciniomycotina</taxon>
        <taxon>Pucciniomycetes</taxon>
        <taxon>Pucciniales</taxon>
        <taxon>Sphaerophragmiaceae</taxon>
        <taxon>Austropuccinia</taxon>
    </lineage>
</organism>
<proteinExistence type="predicted"/>
<feature type="domain" description="Reverse transcriptase" evidence="1">
    <location>
        <begin position="10"/>
        <end position="90"/>
    </location>
</feature>
<dbReference type="SUPFAM" id="SSF56672">
    <property type="entry name" value="DNA/RNA polymerases"/>
    <property type="match status" value="1"/>
</dbReference>
<comment type="caution">
    <text evidence="2">The sequence shown here is derived from an EMBL/GenBank/DDBJ whole genome shotgun (WGS) entry which is preliminary data.</text>
</comment>
<dbReference type="Gene3D" id="3.30.70.270">
    <property type="match status" value="1"/>
</dbReference>
<gene>
    <name evidence="2" type="ORF">O181_012206</name>
</gene>
<evidence type="ECO:0000313" key="2">
    <source>
        <dbReference type="EMBL" id="MBW0472491.1"/>
    </source>
</evidence>
<evidence type="ECO:0000313" key="3">
    <source>
        <dbReference type="Proteomes" id="UP000765509"/>
    </source>
</evidence>
<sequence>MKSLRIRFHMGIYEYTRMPFGIKNVPADFQRMMETIFQEEILEGWIVVYIYDMIVYSETWKYHVQYIDRVLSKFTTINLKSLLKKCNFSQELLAIGQILRPYPGHRPKQSNRSTSENST</sequence>
<dbReference type="PANTHER" id="PTHR24559">
    <property type="entry name" value="TRANSPOSON TY3-I GAG-POL POLYPROTEIN"/>
    <property type="match status" value="1"/>
</dbReference>
<dbReference type="EMBL" id="AVOT02003106">
    <property type="protein sequence ID" value="MBW0472491.1"/>
    <property type="molecule type" value="Genomic_DNA"/>
</dbReference>
<dbReference type="InterPro" id="IPR043502">
    <property type="entry name" value="DNA/RNA_pol_sf"/>
</dbReference>
<dbReference type="Proteomes" id="UP000765509">
    <property type="component" value="Unassembled WGS sequence"/>
</dbReference>
<dbReference type="Pfam" id="PF00078">
    <property type="entry name" value="RVT_1"/>
    <property type="match status" value="1"/>
</dbReference>
<dbReference type="AlphaFoldDB" id="A0A9Q3BXC1"/>
<dbReference type="InterPro" id="IPR000477">
    <property type="entry name" value="RT_dom"/>
</dbReference>
<reference evidence="2" key="1">
    <citation type="submission" date="2021-03" db="EMBL/GenBank/DDBJ databases">
        <title>Draft genome sequence of rust myrtle Austropuccinia psidii MF-1, a brazilian biotype.</title>
        <authorList>
            <person name="Quecine M.C."/>
            <person name="Pachon D.M.R."/>
            <person name="Bonatelli M.L."/>
            <person name="Correr F.H."/>
            <person name="Franceschini L.M."/>
            <person name="Leite T.F."/>
            <person name="Margarido G.R.A."/>
            <person name="Almeida C.A."/>
            <person name="Ferrarezi J.A."/>
            <person name="Labate C.A."/>
        </authorList>
    </citation>
    <scope>NUCLEOTIDE SEQUENCE</scope>
    <source>
        <strain evidence="2">MF-1</strain>
    </source>
</reference>